<reference evidence="3" key="1">
    <citation type="journal article" date="2011" name="PLoS Genet.">
        <title>Genomic analysis of the necrotrophic fungal pathogens Sclerotinia sclerotiorum and Botrytis cinerea.</title>
        <authorList>
            <person name="Amselem J."/>
            <person name="Cuomo C.A."/>
            <person name="van Kan J.A."/>
            <person name="Viaud M."/>
            <person name="Benito E.P."/>
            <person name="Couloux A."/>
            <person name="Coutinho P.M."/>
            <person name="de Vries R.P."/>
            <person name="Dyer P.S."/>
            <person name="Fillinger S."/>
            <person name="Fournier E."/>
            <person name="Gout L."/>
            <person name="Hahn M."/>
            <person name="Kohn L."/>
            <person name="Lapalu N."/>
            <person name="Plummer K.M."/>
            <person name="Pradier J.M."/>
            <person name="Quevillon E."/>
            <person name="Sharon A."/>
            <person name="Simon A."/>
            <person name="ten Have A."/>
            <person name="Tudzynski B."/>
            <person name="Tudzynski P."/>
            <person name="Wincker P."/>
            <person name="Andrew M."/>
            <person name="Anthouard V."/>
            <person name="Beever R.E."/>
            <person name="Beffa R."/>
            <person name="Benoit I."/>
            <person name="Bouzid O."/>
            <person name="Brault B."/>
            <person name="Chen Z."/>
            <person name="Choquer M."/>
            <person name="Collemare J."/>
            <person name="Cotton P."/>
            <person name="Danchin E.G."/>
            <person name="Da Silva C."/>
            <person name="Gautier A."/>
            <person name="Giraud C."/>
            <person name="Giraud T."/>
            <person name="Gonzalez C."/>
            <person name="Grossetete S."/>
            <person name="Guldener U."/>
            <person name="Henrissat B."/>
            <person name="Howlett B.J."/>
            <person name="Kodira C."/>
            <person name="Kretschmer M."/>
            <person name="Lappartient A."/>
            <person name="Leroch M."/>
            <person name="Levis C."/>
            <person name="Mauceli E."/>
            <person name="Neuveglise C."/>
            <person name="Oeser B."/>
            <person name="Pearson M."/>
            <person name="Poulain J."/>
            <person name="Poussereau N."/>
            <person name="Quesneville H."/>
            <person name="Rascle C."/>
            <person name="Schumacher J."/>
            <person name="Segurens B."/>
            <person name="Sexton A."/>
            <person name="Silva E."/>
            <person name="Sirven C."/>
            <person name="Soanes D.M."/>
            <person name="Talbot N.J."/>
            <person name="Templeton M."/>
            <person name="Yandava C."/>
            <person name="Yarden O."/>
            <person name="Zeng Q."/>
            <person name="Rollins J.A."/>
            <person name="Lebrun M.H."/>
            <person name="Dickman M."/>
        </authorList>
    </citation>
    <scope>NUCLEOTIDE SEQUENCE [LARGE SCALE GENOMIC DNA]</scope>
    <source>
        <strain evidence="3">T4</strain>
    </source>
</reference>
<dbReference type="EMBL" id="FQ790326">
    <property type="protein sequence ID" value="CCD50545.1"/>
    <property type="molecule type" value="Genomic_DNA"/>
</dbReference>
<feature type="region of interest" description="Disordered" evidence="1">
    <location>
        <begin position="28"/>
        <end position="65"/>
    </location>
</feature>
<proteinExistence type="predicted"/>
<evidence type="ECO:0000313" key="3">
    <source>
        <dbReference type="Proteomes" id="UP000008177"/>
    </source>
</evidence>
<evidence type="ECO:0000256" key="1">
    <source>
        <dbReference type="SAM" id="MobiDB-lite"/>
    </source>
</evidence>
<gene>
    <name evidence="2" type="ORF">BofuT4_uP089440.1</name>
</gene>
<sequence>MESFVVKNRNSPFSYSQYRTHVWWQEKREYGEKEEKEKERRKKKSEESGEKSKGKRSRNLNLEDS</sequence>
<dbReference type="Proteomes" id="UP000008177">
    <property type="component" value="Unplaced contigs"/>
</dbReference>
<accession>G2YFJ7</accession>
<protein>
    <submittedName>
        <fullName evidence="2">Uncharacterized protein</fullName>
    </submittedName>
</protein>
<evidence type="ECO:0000313" key="2">
    <source>
        <dbReference type="EMBL" id="CCD50545.1"/>
    </source>
</evidence>
<name>G2YFJ7_BOTF4</name>
<dbReference type="InParanoid" id="G2YFJ7"/>
<dbReference type="HOGENOM" id="CLU_2849434_0_0_1"/>
<feature type="compositionally biased region" description="Basic and acidic residues" evidence="1">
    <location>
        <begin position="28"/>
        <end position="52"/>
    </location>
</feature>
<organism evidence="2 3">
    <name type="scientific">Botryotinia fuckeliana (strain T4)</name>
    <name type="common">Noble rot fungus</name>
    <name type="synonym">Botrytis cinerea</name>
    <dbReference type="NCBI Taxonomy" id="999810"/>
    <lineage>
        <taxon>Eukaryota</taxon>
        <taxon>Fungi</taxon>
        <taxon>Dikarya</taxon>
        <taxon>Ascomycota</taxon>
        <taxon>Pezizomycotina</taxon>
        <taxon>Leotiomycetes</taxon>
        <taxon>Helotiales</taxon>
        <taxon>Sclerotiniaceae</taxon>
        <taxon>Botrytis</taxon>
    </lineage>
</organism>
<dbReference type="AlphaFoldDB" id="G2YFJ7"/>